<sequence length="279" mass="32050">MRAKQHEFRLIQLLLLKYATTDADVRVALPLLRYAPTTQNSRVKAFRVGSDEDPKAISMDKAMDREDQNFVIETAYRQIFFHAFKIDRDTILESQVRNGQITVRDFIRSLCLSDTFTRSFYNLNSNYQVARHLVEKLLGRQVYGKSEEIGWSAVLMTRGVKGMVDDILNSAEYLENFGYDTVPYHRNRVVGSRVVGETPFNITSPRYEAYYRGILGFPQVVYSGTTKAYPERARQRRGGFPEDYLSWVRNLPAMRIGGSGSGNTSMDYMSKVPYRSVGR</sequence>
<organism evidence="8">
    <name type="scientific">Paulinella micropora</name>
    <dbReference type="NCBI Taxonomy" id="1928728"/>
    <lineage>
        <taxon>Eukaryota</taxon>
        <taxon>Sar</taxon>
        <taxon>Rhizaria</taxon>
        <taxon>Cercozoa</taxon>
        <taxon>Imbricatea</taxon>
        <taxon>Silicofilosea</taxon>
        <taxon>Euglyphida</taxon>
        <taxon>Paulinellidae</taxon>
        <taxon>Paulinella</taxon>
    </lineage>
</organism>
<keyword evidence="4" id="KW-0793">Thylakoid</keyword>
<dbReference type="PROSITE" id="PS51445">
    <property type="entry name" value="PBS_LINKER"/>
    <property type="match status" value="1"/>
</dbReference>
<keyword evidence="8" id="KW-0934">Plastid</keyword>
<name>A0A1L5YCK6_9EUKA</name>
<dbReference type="InterPro" id="IPR001297">
    <property type="entry name" value="PBS_linker_dom"/>
</dbReference>
<dbReference type="EMBL" id="KY124271">
    <property type="protein sequence ID" value="AQX45181.1"/>
    <property type="molecule type" value="Genomic_DNA"/>
</dbReference>
<evidence type="ECO:0000256" key="6">
    <source>
        <dbReference type="PROSITE-ProRule" id="PRU00775"/>
    </source>
</evidence>
<dbReference type="GO" id="GO:0030089">
    <property type="term" value="C:phycobilisome"/>
    <property type="evidence" value="ECO:0007669"/>
    <property type="project" value="UniProtKB-UniRule"/>
</dbReference>
<keyword evidence="3 6" id="KW-0605">Phycobilisome</keyword>
<dbReference type="AlphaFoldDB" id="A0A1L5YCK6"/>
<protein>
    <submittedName>
        <fullName evidence="8">Phycobilisome rod-core linker polypeptide cpcG</fullName>
    </submittedName>
</protein>
<evidence type="ECO:0000256" key="1">
    <source>
        <dbReference type="ARBA" id="ARBA00004170"/>
    </source>
</evidence>
<comment type="subcellular location">
    <subcellularLocation>
        <location evidence="1">Membrane</location>
        <topology evidence="1">Peripheral membrane protein</topology>
    </subcellularLocation>
</comment>
<gene>
    <name evidence="8" type="primary">cpcG</name>
    <name evidence="8" type="ORF">PCKR_646</name>
    <name evidence="9" type="ORF">PFK_646</name>
</gene>
<evidence type="ECO:0000313" key="8">
    <source>
        <dbReference type="EMBL" id="APP88414.1"/>
    </source>
</evidence>
<evidence type="ECO:0000256" key="3">
    <source>
        <dbReference type="ARBA" id="ARBA00022738"/>
    </source>
</evidence>
<dbReference type="Gene3D" id="1.10.3130.20">
    <property type="entry name" value="Phycobilisome linker domain"/>
    <property type="match status" value="1"/>
</dbReference>
<keyword evidence="5" id="KW-0472">Membrane</keyword>
<comment type="similarity">
    <text evidence="6">Belongs to the phycobilisome linker protein family.</text>
</comment>
<keyword evidence="2" id="KW-0042">Antenna complex</keyword>
<dbReference type="EMBL" id="KX897545">
    <property type="protein sequence ID" value="APP88414.1"/>
    <property type="molecule type" value="Genomic_DNA"/>
</dbReference>
<proteinExistence type="inferred from homology"/>
<evidence type="ECO:0000256" key="2">
    <source>
        <dbReference type="ARBA" id="ARBA00022549"/>
    </source>
</evidence>
<evidence type="ECO:0000313" key="9">
    <source>
        <dbReference type="EMBL" id="AQX45181.1"/>
    </source>
</evidence>
<dbReference type="PANTHER" id="PTHR34011">
    <property type="entry name" value="PHYCOBILISOME 32.1 KDA LINKER POLYPEPTIDE, PHYCOCYANIN-ASSOCIATED, ROD 2-RELATED"/>
    <property type="match status" value="1"/>
</dbReference>
<evidence type="ECO:0000259" key="7">
    <source>
        <dbReference type="PROSITE" id="PS51445"/>
    </source>
</evidence>
<geneLocation type="plastid" evidence="8"/>
<accession>A0A1L5YCK6</accession>
<evidence type="ECO:0000256" key="4">
    <source>
        <dbReference type="ARBA" id="ARBA00023078"/>
    </source>
</evidence>
<dbReference type="Pfam" id="PF00427">
    <property type="entry name" value="PBS_linker_poly"/>
    <property type="match status" value="1"/>
</dbReference>
<evidence type="ECO:0000256" key="5">
    <source>
        <dbReference type="ARBA" id="ARBA00023136"/>
    </source>
</evidence>
<dbReference type="InterPro" id="IPR038255">
    <property type="entry name" value="PBS_linker_sf"/>
</dbReference>
<reference evidence="8" key="1">
    <citation type="journal article" date="2017" name="Protist">
        <title>Diversity of the Photosynthetic Paulinella Species, with the Description of Paulinella micropora sp. nov. and the Chromatophore Genome Sequence for strain KR01.</title>
        <authorList>
            <person name="Lhee D."/>
            <person name="Yang E.C."/>
            <person name="Kim J.I."/>
            <person name="Nakayama T."/>
            <person name="Zuccarello G."/>
            <person name="Andersen R.A."/>
            <person name="Yoon H.S."/>
        </authorList>
    </citation>
    <scope>NUCLEOTIDE SEQUENCE</scope>
    <source>
        <strain evidence="9">FK01</strain>
        <strain evidence="8">KR01</strain>
    </source>
</reference>
<dbReference type="GO" id="GO:0015979">
    <property type="term" value="P:photosynthesis"/>
    <property type="evidence" value="ECO:0007669"/>
    <property type="project" value="InterPro"/>
</dbReference>
<feature type="domain" description="PBS-linker" evidence="7">
    <location>
        <begin position="37"/>
        <end position="214"/>
    </location>
</feature>